<evidence type="ECO:0000259" key="17">
    <source>
        <dbReference type="PROSITE" id="PS50222"/>
    </source>
</evidence>
<keyword evidence="8 15" id="KW-1000">Mitochondrion outer membrane</keyword>
<dbReference type="GO" id="GO:0005525">
    <property type="term" value="F:GTP binding"/>
    <property type="evidence" value="ECO:0007669"/>
    <property type="project" value="UniProtKB-KW"/>
</dbReference>
<organism evidence="19 20">
    <name type="scientific">Smittium megazygosporum</name>
    <dbReference type="NCBI Taxonomy" id="133381"/>
    <lineage>
        <taxon>Eukaryota</taxon>
        <taxon>Fungi</taxon>
        <taxon>Fungi incertae sedis</taxon>
        <taxon>Zoopagomycota</taxon>
        <taxon>Kickxellomycotina</taxon>
        <taxon>Harpellomycetes</taxon>
        <taxon>Harpellales</taxon>
        <taxon>Legeriomycetaceae</taxon>
        <taxon>Smittium</taxon>
    </lineage>
</organism>
<accession>A0A2T9ZE31</accession>
<dbReference type="PIRSF" id="PIRSF037488">
    <property type="entry name" value="Mt_Rho_GTPase"/>
    <property type="match status" value="1"/>
</dbReference>
<dbReference type="InterPro" id="IPR005225">
    <property type="entry name" value="Small_GTP-bd"/>
</dbReference>
<dbReference type="STRING" id="133381.A0A2T9ZE31"/>
<keyword evidence="11" id="KW-1133">Transmembrane helix</keyword>
<feature type="region of interest" description="Disordered" evidence="16">
    <location>
        <begin position="456"/>
        <end position="476"/>
    </location>
</feature>
<keyword evidence="12 15" id="KW-0496">Mitochondrion</keyword>
<reference evidence="19 20" key="1">
    <citation type="journal article" date="2018" name="MBio">
        <title>Comparative Genomics Reveals the Core Gene Toolbox for the Fungus-Insect Symbiosis.</title>
        <authorList>
            <person name="Wang Y."/>
            <person name="Stata M."/>
            <person name="Wang W."/>
            <person name="Stajich J.E."/>
            <person name="White M.M."/>
            <person name="Moncalvo J.M."/>
        </authorList>
    </citation>
    <scope>NUCLEOTIDE SEQUENCE [LARGE SCALE GENOMIC DNA]</scope>
    <source>
        <strain evidence="19 20">SC-DP-2</strain>
    </source>
</reference>
<feature type="domain" description="EF-hand" evidence="17">
    <location>
        <begin position="307"/>
        <end position="342"/>
    </location>
</feature>
<evidence type="ECO:0000256" key="2">
    <source>
        <dbReference type="ARBA" id="ARBA00004200"/>
    </source>
</evidence>
<gene>
    <name evidence="19" type="ORF">BB560_002724</name>
</gene>
<feature type="compositionally biased region" description="Polar residues" evidence="16">
    <location>
        <begin position="465"/>
        <end position="476"/>
    </location>
</feature>
<dbReference type="InterPro" id="IPR001806">
    <property type="entry name" value="Small_GTPase"/>
</dbReference>
<dbReference type="SUPFAM" id="SSF47473">
    <property type="entry name" value="EF-hand"/>
    <property type="match status" value="1"/>
</dbReference>
<proteinExistence type="inferred from homology"/>
<dbReference type="PROSITE" id="PS51421">
    <property type="entry name" value="RAS"/>
    <property type="match status" value="1"/>
</dbReference>
<comment type="caution">
    <text evidence="19">The sequence shown here is derived from an EMBL/GenBank/DDBJ whole genome shotgun (WGS) entry which is preliminary data.</text>
</comment>
<dbReference type="InterPro" id="IPR027417">
    <property type="entry name" value="P-loop_NTPase"/>
</dbReference>
<dbReference type="Gene3D" id="1.10.238.10">
    <property type="entry name" value="EF-hand"/>
    <property type="match status" value="2"/>
</dbReference>
<evidence type="ECO:0000259" key="18">
    <source>
        <dbReference type="PROSITE" id="PS51423"/>
    </source>
</evidence>
<evidence type="ECO:0000256" key="9">
    <source>
        <dbReference type="ARBA" id="ARBA00022801"/>
    </source>
</evidence>
<dbReference type="SUPFAM" id="SSF52540">
    <property type="entry name" value="P-loop containing nucleoside triphosphate hydrolases"/>
    <property type="match status" value="2"/>
</dbReference>
<dbReference type="InterPro" id="IPR021181">
    <property type="entry name" value="Miro"/>
</dbReference>
<dbReference type="Proteomes" id="UP000245609">
    <property type="component" value="Unassembled WGS sequence"/>
</dbReference>
<keyword evidence="14 15" id="KW-0472">Membrane</keyword>
<feature type="domain" description="Miro" evidence="18">
    <location>
        <begin position="2"/>
        <end position="171"/>
    </location>
</feature>
<evidence type="ECO:0000256" key="14">
    <source>
        <dbReference type="ARBA" id="ARBA00023136"/>
    </source>
</evidence>
<dbReference type="Gene3D" id="3.40.50.300">
    <property type="entry name" value="P-loop containing nucleotide triphosphate hydrolases"/>
    <property type="match status" value="1"/>
</dbReference>
<dbReference type="InterPro" id="IPR013567">
    <property type="entry name" value="EF_hand_assoc_2"/>
</dbReference>
<evidence type="ECO:0000256" key="16">
    <source>
        <dbReference type="SAM" id="MobiDB-lite"/>
    </source>
</evidence>
<dbReference type="InterPro" id="IPR011992">
    <property type="entry name" value="EF-hand-dom_pair"/>
</dbReference>
<dbReference type="Pfam" id="PF08356">
    <property type="entry name" value="EF_assoc_2"/>
    <property type="match status" value="1"/>
</dbReference>
<comment type="function">
    <text evidence="1 15">Mitochondrial GTPase involved in mitochondrial trafficking. Probably involved in control of anterograde transport of mitochondria and their subcellular distribution.</text>
</comment>
<dbReference type="AlphaFoldDB" id="A0A2T9ZE31"/>
<dbReference type="PROSITE" id="PS50222">
    <property type="entry name" value="EF_HAND_2"/>
    <property type="match status" value="1"/>
</dbReference>
<dbReference type="EMBL" id="MBFS01000326">
    <property type="protein sequence ID" value="PVV02810.1"/>
    <property type="molecule type" value="Genomic_DNA"/>
</dbReference>
<dbReference type="GO" id="GO:0007005">
    <property type="term" value="P:mitochondrion organization"/>
    <property type="evidence" value="ECO:0007669"/>
    <property type="project" value="InterPro"/>
</dbReference>
<keyword evidence="10 15" id="KW-0106">Calcium</keyword>
<keyword evidence="20" id="KW-1185">Reference proteome</keyword>
<dbReference type="InterPro" id="IPR020860">
    <property type="entry name" value="MIRO_dom"/>
</dbReference>
<evidence type="ECO:0000256" key="13">
    <source>
        <dbReference type="ARBA" id="ARBA00023134"/>
    </source>
</evidence>
<dbReference type="InterPro" id="IPR002048">
    <property type="entry name" value="EF_hand_dom"/>
</dbReference>
<dbReference type="SMART" id="SM00175">
    <property type="entry name" value="RAB"/>
    <property type="match status" value="1"/>
</dbReference>
<dbReference type="GO" id="GO:0005741">
    <property type="term" value="C:mitochondrial outer membrane"/>
    <property type="evidence" value="ECO:0007669"/>
    <property type="project" value="UniProtKB-SubCell"/>
</dbReference>
<dbReference type="PROSITE" id="PS51423">
    <property type="entry name" value="MIRO"/>
    <property type="match status" value="1"/>
</dbReference>
<dbReference type="FunFam" id="3.40.50.300:FF:000170">
    <property type="entry name" value="Mitochondrial Rho GTPase"/>
    <property type="match status" value="1"/>
</dbReference>
<dbReference type="Pfam" id="PF08355">
    <property type="entry name" value="EF_assoc_1"/>
    <property type="match status" value="1"/>
</dbReference>
<dbReference type="FunFam" id="1.10.238.10:FF:000011">
    <property type="entry name" value="Mitochondrial Rho GTPase"/>
    <property type="match status" value="1"/>
</dbReference>
<evidence type="ECO:0000256" key="6">
    <source>
        <dbReference type="ARBA" id="ARBA00022737"/>
    </source>
</evidence>
<dbReference type="GO" id="GO:0003924">
    <property type="term" value="F:GTPase activity"/>
    <property type="evidence" value="ECO:0007669"/>
    <property type="project" value="InterPro"/>
</dbReference>
<dbReference type="GO" id="GO:0005509">
    <property type="term" value="F:calcium ion binding"/>
    <property type="evidence" value="ECO:0007669"/>
    <property type="project" value="InterPro"/>
</dbReference>
<comment type="similarity">
    <text evidence="3 15">Belongs to the mitochondrial Rho GTPase family.</text>
</comment>
<dbReference type="EC" id="3.6.5.-" evidence="15"/>
<evidence type="ECO:0000256" key="15">
    <source>
        <dbReference type="PIRNR" id="PIRNR037488"/>
    </source>
</evidence>
<evidence type="ECO:0000256" key="4">
    <source>
        <dbReference type="ARBA" id="ARBA00022692"/>
    </source>
</evidence>
<comment type="subcellular location">
    <subcellularLocation>
        <location evidence="2 15">Mitochondrion outer membrane</location>
        <topology evidence="2 15">Single-pass type IV membrane protein</topology>
    </subcellularLocation>
</comment>
<dbReference type="PANTHER" id="PTHR46819">
    <property type="entry name" value="EF-HAND CALCIUM-BINDING DOMAIN-CONTAINING PROTEIN 7"/>
    <property type="match status" value="1"/>
</dbReference>
<evidence type="ECO:0000256" key="7">
    <source>
        <dbReference type="ARBA" id="ARBA00022741"/>
    </source>
</evidence>
<evidence type="ECO:0000256" key="5">
    <source>
        <dbReference type="ARBA" id="ARBA00022723"/>
    </source>
</evidence>
<sequence>MRDEIRVLLLGEDGTGKSSLVTSFIKEDFLPNVQKIVPEVTIPPEVTPENVTTHIIDTQSGYEHRARLEAEIQKANVLCLVYSVINRDSFERITQVWLPFLRNKGVSVPIILVGNKIDRKNTVPSENIVESSEMLSLMGEYKEIETCIECSAKNLTNVTELFYFAQKAVIHPARLLYDTANSSLKPKCINALSRIFWLCDKDGDDVLSHSELNEFQKFCFSSPLNQTELDDILNVVRDSLPSGVVSNGLNLEGFLLLHKLFIQQGRVETTWIVLRKYGYGEDLNLKEEIVYPNIQIDQNCSVELSAEGFEFITQLFRRFDRDQDASLNKNELKKLFSVVPFEEPWKEYNFPSCTVTNGSGNVTLQGWLAMWSMVTLLNYRLTLEFFAYLGFPGDILNGIVLAKRKVVNNRPPRKYSSTTSKLHKLDSNIHSLRYSSELASNTDLVLDKNAHYPGRHVNSVPENYRPTQASTSTRSEYSLKPRMVNKSHFKMFSRNKKSRTTSLVYLVGSKGSGKSSLLNSFTKKPFDPSYSPTESPMVSVNSVELKAEQQYLVLKEFGLYTNMALGNTAVMDNCDLLCMVYDSSDPSSFQYLVELRSSTIQPDDYCRELKLPIPLHVSVKEGHVAEIFEKMASLISKPVSVAIIWGVFFGSYNRARFYDSFLYRPFKLLKIF</sequence>
<dbReference type="InterPro" id="IPR018247">
    <property type="entry name" value="EF_Hand_1_Ca_BS"/>
</dbReference>
<keyword evidence="13 15" id="KW-0342">GTP-binding</keyword>
<evidence type="ECO:0000313" key="19">
    <source>
        <dbReference type="EMBL" id="PVV02810.1"/>
    </source>
</evidence>
<keyword evidence="9 15" id="KW-0378">Hydrolase</keyword>
<name>A0A2T9ZE31_9FUNG</name>
<dbReference type="PROSITE" id="PS00018">
    <property type="entry name" value="EF_HAND_1"/>
    <property type="match status" value="1"/>
</dbReference>
<keyword evidence="4" id="KW-0812">Transmembrane</keyword>
<evidence type="ECO:0000256" key="3">
    <source>
        <dbReference type="ARBA" id="ARBA00007981"/>
    </source>
</evidence>
<keyword evidence="7 15" id="KW-0547">Nucleotide-binding</keyword>
<evidence type="ECO:0000256" key="8">
    <source>
        <dbReference type="ARBA" id="ARBA00022787"/>
    </source>
</evidence>
<protein>
    <recommendedName>
        <fullName evidence="15">Mitochondrial Rho GTPase</fullName>
        <ecNumber evidence="15">3.6.5.-</ecNumber>
    </recommendedName>
</protein>
<dbReference type="InterPro" id="IPR052266">
    <property type="entry name" value="Miro-EF-hand_domain"/>
</dbReference>
<evidence type="ECO:0000256" key="1">
    <source>
        <dbReference type="ARBA" id="ARBA00003481"/>
    </source>
</evidence>
<dbReference type="PROSITE" id="PS51419">
    <property type="entry name" value="RAB"/>
    <property type="match status" value="1"/>
</dbReference>
<dbReference type="SMART" id="SM00174">
    <property type="entry name" value="RHO"/>
    <property type="match status" value="1"/>
</dbReference>
<evidence type="ECO:0000256" key="12">
    <source>
        <dbReference type="ARBA" id="ARBA00023128"/>
    </source>
</evidence>
<dbReference type="OrthoDB" id="10020961at2759"/>
<keyword evidence="5" id="KW-0479">Metal-binding</keyword>
<keyword evidence="6" id="KW-0677">Repeat</keyword>
<evidence type="ECO:0000256" key="11">
    <source>
        <dbReference type="ARBA" id="ARBA00022989"/>
    </source>
</evidence>
<dbReference type="PRINTS" id="PR00449">
    <property type="entry name" value="RASTRNSFRMNG"/>
</dbReference>
<dbReference type="InterPro" id="IPR013566">
    <property type="entry name" value="EF_hand_assoc_1"/>
</dbReference>
<dbReference type="NCBIfam" id="TIGR00231">
    <property type="entry name" value="small_GTP"/>
    <property type="match status" value="1"/>
</dbReference>
<dbReference type="Pfam" id="PF00071">
    <property type="entry name" value="Ras"/>
    <property type="match status" value="2"/>
</dbReference>
<dbReference type="SMART" id="SM00173">
    <property type="entry name" value="RAS"/>
    <property type="match status" value="1"/>
</dbReference>
<evidence type="ECO:0000313" key="20">
    <source>
        <dbReference type="Proteomes" id="UP000245609"/>
    </source>
</evidence>
<dbReference type="PANTHER" id="PTHR46819:SF1">
    <property type="entry name" value="EF-HAND CALCIUM-BINDING DOMAIN-CONTAINING PROTEIN 7"/>
    <property type="match status" value="1"/>
</dbReference>
<evidence type="ECO:0000256" key="10">
    <source>
        <dbReference type="ARBA" id="ARBA00022837"/>
    </source>
</evidence>